<accession>R0GAQ7</accession>
<dbReference type="EMBL" id="KB870807">
    <property type="protein sequence ID" value="EOA32792.1"/>
    <property type="molecule type" value="Genomic_DNA"/>
</dbReference>
<dbReference type="Pfam" id="PF09331">
    <property type="entry name" value="DUF1985"/>
    <property type="match status" value="1"/>
</dbReference>
<protein>
    <recommendedName>
        <fullName evidence="1">DUF1985 domain-containing protein</fullName>
    </recommendedName>
</protein>
<evidence type="ECO:0000313" key="3">
    <source>
        <dbReference type="Proteomes" id="UP000029121"/>
    </source>
</evidence>
<dbReference type="KEGG" id="crb:17893427"/>
<dbReference type="AlphaFoldDB" id="R0GAQ7"/>
<dbReference type="Proteomes" id="UP000029121">
    <property type="component" value="Unassembled WGS sequence"/>
</dbReference>
<feature type="domain" description="DUF1985" evidence="1">
    <location>
        <begin position="77"/>
        <end position="222"/>
    </location>
</feature>
<dbReference type="OrthoDB" id="1052800at2759"/>
<evidence type="ECO:0000313" key="2">
    <source>
        <dbReference type="EMBL" id="EOA32792.1"/>
    </source>
</evidence>
<keyword evidence="3" id="KW-1185">Reference proteome</keyword>
<evidence type="ECO:0000259" key="1">
    <source>
        <dbReference type="Pfam" id="PF09331"/>
    </source>
</evidence>
<name>R0GAQ7_9BRAS</name>
<gene>
    <name evidence="2" type="ORF">CARUB_v10016102mg</name>
</gene>
<dbReference type="PANTHER" id="PTHR48449:SF1">
    <property type="entry name" value="DUF1985 DOMAIN-CONTAINING PROTEIN"/>
    <property type="match status" value="1"/>
</dbReference>
<organism evidence="2 3">
    <name type="scientific">Capsella rubella</name>
    <dbReference type="NCBI Taxonomy" id="81985"/>
    <lineage>
        <taxon>Eukaryota</taxon>
        <taxon>Viridiplantae</taxon>
        <taxon>Streptophyta</taxon>
        <taxon>Embryophyta</taxon>
        <taxon>Tracheophyta</taxon>
        <taxon>Spermatophyta</taxon>
        <taxon>Magnoliopsida</taxon>
        <taxon>eudicotyledons</taxon>
        <taxon>Gunneridae</taxon>
        <taxon>Pentapetalae</taxon>
        <taxon>rosids</taxon>
        <taxon>malvids</taxon>
        <taxon>Brassicales</taxon>
        <taxon>Brassicaceae</taxon>
        <taxon>Camelineae</taxon>
        <taxon>Capsella</taxon>
    </lineage>
</organism>
<dbReference type="PANTHER" id="PTHR48449">
    <property type="entry name" value="DUF1985 DOMAIN-CONTAINING PROTEIN"/>
    <property type="match status" value="1"/>
</dbReference>
<proteinExistence type="predicted"/>
<dbReference type="InterPro" id="IPR015410">
    <property type="entry name" value="DUF1985"/>
</dbReference>
<sequence length="448" mass="51169">MDKERFPDLPPRLFSASKLPDGARLNIHSKPEYLGVLVEVLDGTEAWTKIRQSQFGNLFDLPVARCSNSAKLIHGMLARQLVTKKKHELWFVYGGFPLCFSLREFQIITGLRCAPLPSDAEVSNHQDPTYLSVWNRLFGYKKLINVSEVLDMLREDALAQPEDRLCDWKRISLALIVIVEGVIVCSNSRPGRVSGDIVEMLHDTAFFLEYPWGRRSFNETLSRFGPVFGKDDPFEELKRRLSQQTSCCYGFPLALQLQVLRCIPALCSKLKDSSNYRNFMERSSESLSSTVILRESDVNDVEKQPYLTVKHTLLHSADINESELRWDDEESDPRVDTILRLISENHKFTPSQWPYGERRTMERPRDQGNEIPTSANDILSDVEDITPGNPPTKKVKVEKNAFVRRPFTRSAGRVNVAENSGKRRSKISAKRLLLLRGVLYLHLCVTSV</sequence>
<reference evidence="3" key="1">
    <citation type="journal article" date="2013" name="Nat. Genet.">
        <title>The Capsella rubella genome and the genomic consequences of rapid mating system evolution.</title>
        <authorList>
            <person name="Slotte T."/>
            <person name="Hazzouri K.M."/>
            <person name="Agren J.A."/>
            <person name="Koenig D."/>
            <person name="Maumus F."/>
            <person name="Guo Y.L."/>
            <person name="Steige K."/>
            <person name="Platts A.E."/>
            <person name="Escobar J.S."/>
            <person name="Newman L.K."/>
            <person name="Wang W."/>
            <person name="Mandakova T."/>
            <person name="Vello E."/>
            <person name="Smith L.M."/>
            <person name="Henz S.R."/>
            <person name="Steffen J."/>
            <person name="Takuno S."/>
            <person name="Brandvain Y."/>
            <person name="Coop G."/>
            <person name="Andolfatto P."/>
            <person name="Hu T.T."/>
            <person name="Blanchette M."/>
            <person name="Clark R.M."/>
            <person name="Quesneville H."/>
            <person name="Nordborg M."/>
            <person name="Gaut B.S."/>
            <person name="Lysak M.A."/>
            <person name="Jenkins J."/>
            <person name="Grimwood J."/>
            <person name="Chapman J."/>
            <person name="Prochnik S."/>
            <person name="Shu S."/>
            <person name="Rokhsar D."/>
            <person name="Schmutz J."/>
            <person name="Weigel D."/>
            <person name="Wright S.I."/>
        </authorList>
    </citation>
    <scope>NUCLEOTIDE SEQUENCE [LARGE SCALE GENOMIC DNA]</scope>
    <source>
        <strain evidence="3">cv. Monte Gargano</strain>
    </source>
</reference>
<dbReference type="eggNOG" id="ENOG502S6E9">
    <property type="taxonomic scope" value="Eukaryota"/>
</dbReference>